<gene>
    <name evidence="1" type="ORF">TMI583_LOCUS39822</name>
</gene>
<name>A0A8S2UNE2_9BILA</name>
<reference evidence="1" key="1">
    <citation type="submission" date="2021-02" db="EMBL/GenBank/DDBJ databases">
        <authorList>
            <person name="Nowell W R."/>
        </authorList>
    </citation>
    <scope>NUCLEOTIDE SEQUENCE</scope>
</reference>
<dbReference type="Proteomes" id="UP000682733">
    <property type="component" value="Unassembled WGS sequence"/>
</dbReference>
<evidence type="ECO:0000313" key="1">
    <source>
        <dbReference type="EMBL" id="CAF4325970.1"/>
    </source>
</evidence>
<feature type="non-terminal residue" evidence="1">
    <location>
        <position position="1"/>
    </location>
</feature>
<protein>
    <submittedName>
        <fullName evidence="1">Uncharacterized protein</fullName>
    </submittedName>
</protein>
<dbReference type="AlphaFoldDB" id="A0A8S2UNE2"/>
<sequence>LDSILVILNSTKIQDQVLHNEESAETYLVYAALWVLSSAGSEANIADYLRTNHRTETFLTLRKAKKQALQPYVYQILANVLNEDDIKQLADPKEITSMFIDYVKQAIESPQHSTPGGRLKNLLFSLKGELNTVYLTCS</sequence>
<comment type="caution">
    <text evidence="1">The sequence shown here is derived from an EMBL/GenBank/DDBJ whole genome shotgun (WGS) entry which is preliminary data.</text>
</comment>
<dbReference type="EMBL" id="CAJOBA010060725">
    <property type="protein sequence ID" value="CAF4325970.1"/>
    <property type="molecule type" value="Genomic_DNA"/>
</dbReference>
<organism evidence="1 2">
    <name type="scientific">Didymodactylos carnosus</name>
    <dbReference type="NCBI Taxonomy" id="1234261"/>
    <lineage>
        <taxon>Eukaryota</taxon>
        <taxon>Metazoa</taxon>
        <taxon>Spiralia</taxon>
        <taxon>Gnathifera</taxon>
        <taxon>Rotifera</taxon>
        <taxon>Eurotatoria</taxon>
        <taxon>Bdelloidea</taxon>
        <taxon>Philodinida</taxon>
        <taxon>Philodinidae</taxon>
        <taxon>Didymodactylos</taxon>
    </lineage>
</organism>
<accession>A0A8S2UNE2</accession>
<evidence type="ECO:0000313" key="2">
    <source>
        <dbReference type="Proteomes" id="UP000682733"/>
    </source>
</evidence>
<proteinExistence type="predicted"/>